<proteinExistence type="predicted"/>
<dbReference type="EMBL" id="JAENIL010000075">
    <property type="protein sequence ID" value="MBK1880201.1"/>
    <property type="molecule type" value="Genomic_DNA"/>
</dbReference>
<dbReference type="Pfam" id="PF12728">
    <property type="entry name" value="HTH_17"/>
    <property type="match status" value="1"/>
</dbReference>
<keyword evidence="3" id="KW-1185">Reference proteome</keyword>
<feature type="domain" description="Helix-turn-helix" evidence="1">
    <location>
        <begin position="21"/>
        <end position="68"/>
    </location>
</feature>
<dbReference type="InterPro" id="IPR041657">
    <property type="entry name" value="HTH_17"/>
</dbReference>
<protein>
    <submittedName>
        <fullName evidence="2">Helix-turn-helix domain-containing protein</fullName>
    </submittedName>
</protein>
<dbReference type="AlphaFoldDB" id="A0A934S3U8"/>
<evidence type="ECO:0000313" key="2">
    <source>
        <dbReference type="EMBL" id="MBK1880201.1"/>
    </source>
</evidence>
<name>A0A934S3U8_9BACT</name>
<comment type="caution">
    <text evidence="2">The sequence shown here is derived from an EMBL/GenBank/DDBJ whole genome shotgun (WGS) entry which is preliminary data.</text>
</comment>
<dbReference type="RefSeq" id="WP_200358901.1">
    <property type="nucleotide sequence ID" value="NZ_JAENIL010000075.1"/>
</dbReference>
<accession>A0A934S3U8</accession>
<organism evidence="2 3">
    <name type="scientific">Pelagicoccus mobilis</name>
    <dbReference type="NCBI Taxonomy" id="415221"/>
    <lineage>
        <taxon>Bacteria</taxon>
        <taxon>Pseudomonadati</taxon>
        <taxon>Verrucomicrobiota</taxon>
        <taxon>Opitutia</taxon>
        <taxon>Puniceicoccales</taxon>
        <taxon>Pelagicoccaceae</taxon>
        <taxon>Pelagicoccus</taxon>
    </lineage>
</organism>
<gene>
    <name evidence="2" type="ORF">JIN87_25170</name>
</gene>
<sequence length="76" mass="8712">MFKSTETNQTNSWSMLDQPVYNAAEVCKILRISRTSLWRITKSGYLRKLQAQGQALFPRSELIRYLEASQESGNVA</sequence>
<evidence type="ECO:0000313" key="3">
    <source>
        <dbReference type="Proteomes" id="UP000617628"/>
    </source>
</evidence>
<evidence type="ECO:0000259" key="1">
    <source>
        <dbReference type="Pfam" id="PF12728"/>
    </source>
</evidence>
<dbReference type="Proteomes" id="UP000617628">
    <property type="component" value="Unassembled WGS sequence"/>
</dbReference>
<reference evidence="2" key="1">
    <citation type="submission" date="2021-01" db="EMBL/GenBank/DDBJ databases">
        <title>Modified the classification status of verrucomicrobia.</title>
        <authorList>
            <person name="Feng X."/>
        </authorList>
    </citation>
    <scope>NUCLEOTIDE SEQUENCE</scope>
    <source>
        <strain evidence="2">KCTC 13126</strain>
    </source>
</reference>